<feature type="transmembrane region" description="Helical" evidence="7">
    <location>
        <begin position="278"/>
        <end position="295"/>
    </location>
</feature>
<sequence length="393" mass="41940">MNWRRNLWSLWLGCIISSTSYTMILPFLPLYLFDLGATEQNIKLWSGAVFAATFLVSAIMSPIWGRLADKSGKRRMLIRSGLSLGFAYFLGSLVSSPLELFVVRLLQGFATGFVPAALAIVASTVPEEKMGFSLGIMQTATLTGTILGPLFGGVLSHIFGIRTSFAVASACILAGTAAVWLLVKEPKQQSLQAGSIGDDLKAALQSKVMQKMLGLLIITQIGVMVLQPLITLHIADMQGAVEGVVLTSGFVFSASGIAGAIAAPLWGRLGQRAGFTKILAIGFLGSGVFSLFPYFTSDIWLFGLMQFAFGFFVAGVYPALNTMVVINTDACFRGRAFGLMMSANQLGSMIGPLLGSVASIWLGIKAIFVCVGVLLLTTGFVVWRGQTRRDASC</sequence>
<feature type="transmembrane region" description="Helical" evidence="7">
    <location>
        <begin position="360"/>
        <end position="383"/>
    </location>
</feature>
<dbReference type="GO" id="GO:0005886">
    <property type="term" value="C:plasma membrane"/>
    <property type="evidence" value="ECO:0007669"/>
    <property type="project" value="UniProtKB-SubCell"/>
</dbReference>
<feature type="domain" description="Major facilitator superfamily (MFS) profile" evidence="8">
    <location>
        <begin position="6"/>
        <end position="390"/>
    </location>
</feature>
<feature type="transmembrane region" description="Helical" evidence="7">
    <location>
        <begin position="165"/>
        <end position="183"/>
    </location>
</feature>
<feature type="transmembrane region" description="Helical" evidence="7">
    <location>
        <begin position="7"/>
        <end position="32"/>
    </location>
</feature>
<dbReference type="PANTHER" id="PTHR43414:SF1">
    <property type="entry name" value="PEPTIDE PERMEASE"/>
    <property type="match status" value="1"/>
</dbReference>
<dbReference type="EMBL" id="LSGP01000005">
    <property type="protein sequence ID" value="KYZ77958.1"/>
    <property type="molecule type" value="Genomic_DNA"/>
</dbReference>
<gene>
    <name evidence="9" type="ORF">AXX12_16980</name>
</gene>
<evidence type="ECO:0000256" key="3">
    <source>
        <dbReference type="ARBA" id="ARBA00022475"/>
    </source>
</evidence>
<feature type="transmembrane region" description="Helical" evidence="7">
    <location>
        <begin position="76"/>
        <end position="95"/>
    </location>
</feature>
<proteinExistence type="predicted"/>
<feature type="transmembrane region" description="Helical" evidence="7">
    <location>
        <begin position="301"/>
        <end position="324"/>
    </location>
</feature>
<dbReference type="Gene3D" id="1.20.1250.20">
    <property type="entry name" value="MFS general substrate transporter like domains"/>
    <property type="match status" value="1"/>
</dbReference>
<dbReference type="PANTHER" id="PTHR43414">
    <property type="entry name" value="MULTIDRUG RESISTANCE PROTEIN MDTG"/>
    <property type="match status" value="1"/>
</dbReference>
<dbReference type="InterPro" id="IPR001958">
    <property type="entry name" value="Tet-R_TetA/multi-R_MdtG-like"/>
</dbReference>
<evidence type="ECO:0000259" key="8">
    <source>
        <dbReference type="PROSITE" id="PS50850"/>
    </source>
</evidence>
<dbReference type="GO" id="GO:0022857">
    <property type="term" value="F:transmembrane transporter activity"/>
    <property type="evidence" value="ECO:0007669"/>
    <property type="project" value="InterPro"/>
</dbReference>
<dbReference type="PRINTS" id="PR01035">
    <property type="entry name" value="TCRTETA"/>
</dbReference>
<feature type="transmembrane region" description="Helical" evidence="7">
    <location>
        <begin position="246"/>
        <end position="266"/>
    </location>
</feature>
<protein>
    <submittedName>
        <fullName evidence="9">MFS transporter</fullName>
    </submittedName>
</protein>
<keyword evidence="6 7" id="KW-0472">Membrane</keyword>
<comment type="subcellular location">
    <subcellularLocation>
        <location evidence="1">Cell membrane</location>
        <topology evidence="1">Multi-pass membrane protein</topology>
    </subcellularLocation>
</comment>
<keyword evidence="3" id="KW-1003">Cell membrane</keyword>
<evidence type="ECO:0000256" key="7">
    <source>
        <dbReference type="SAM" id="Phobius"/>
    </source>
</evidence>
<keyword evidence="10" id="KW-1185">Reference proteome</keyword>
<keyword evidence="2" id="KW-0813">Transport</keyword>
<evidence type="ECO:0000256" key="2">
    <source>
        <dbReference type="ARBA" id="ARBA00022448"/>
    </source>
</evidence>
<evidence type="ECO:0000256" key="4">
    <source>
        <dbReference type="ARBA" id="ARBA00022692"/>
    </source>
</evidence>
<organism evidence="9 10">
    <name type="scientific">Anaerosporomusa subterranea</name>
    <dbReference type="NCBI Taxonomy" id="1794912"/>
    <lineage>
        <taxon>Bacteria</taxon>
        <taxon>Bacillati</taxon>
        <taxon>Bacillota</taxon>
        <taxon>Negativicutes</taxon>
        <taxon>Acetonemataceae</taxon>
        <taxon>Anaerosporomusa</taxon>
    </lineage>
</organism>
<dbReference type="Proteomes" id="UP000076268">
    <property type="component" value="Unassembled WGS sequence"/>
</dbReference>
<evidence type="ECO:0000256" key="6">
    <source>
        <dbReference type="ARBA" id="ARBA00023136"/>
    </source>
</evidence>
<dbReference type="Pfam" id="PF07690">
    <property type="entry name" value="MFS_1"/>
    <property type="match status" value="1"/>
</dbReference>
<dbReference type="STRING" id="1794912.AXX12_16980"/>
<evidence type="ECO:0000313" key="9">
    <source>
        <dbReference type="EMBL" id="KYZ77958.1"/>
    </source>
</evidence>
<dbReference type="PROSITE" id="PS50850">
    <property type="entry name" value="MFS"/>
    <property type="match status" value="1"/>
</dbReference>
<comment type="caution">
    <text evidence="9">The sequence shown here is derived from an EMBL/GenBank/DDBJ whole genome shotgun (WGS) entry which is preliminary data.</text>
</comment>
<dbReference type="InterPro" id="IPR036259">
    <property type="entry name" value="MFS_trans_sf"/>
</dbReference>
<reference evidence="9 10" key="1">
    <citation type="submission" date="2016-02" db="EMBL/GenBank/DDBJ databases">
        <title>Anaerosporomusa subterraneum gen. nov., sp. nov., a spore-forming obligate anaerobe isolated from saprolite.</title>
        <authorList>
            <person name="Choi J.K."/>
            <person name="Shah M."/>
            <person name="Yee N."/>
        </authorList>
    </citation>
    <scope>NUCLEOTIDE SEQUENCE [LARGE SCALE GENOMIC DNA]</scope>
    <source>
        <strain evidence="9 10">RU4</strain>
    </source>
</reference>
<feature type="transmembrane region" description="Helical" evidence="7">
    <location>
        <begin position="134"/>
        <end position="159"/>
    </location>
</feature>
<dbReference type="OrthoDB" id="65739at2"/>
<feature type="transmembrane region" description="Helical" evidence="7">
    <location>
        <begin position="213"/>
        <end position="234"/>
    </location>
</feature>
<keyword evidence="5 7" id="KW-1133">Transmembrane helix</keyword>
<feature type="transmembrane region" description="Helical" evidence="7">
    <location>
        <begin position="101"/>
        <end position="122"/>
    </location>
</feature>
<dbReference type="RefSeq" id="WP_066237512.1">
    <property type="nucleotide sequence ID" value="NZ_LSGP01000005.1"/>
</dbReference>
<feature type="transmembrane region" description="Helical" evidence="7">
    <location>
        <begin position="336"/>
        <end position="354"/>
    </location>
</feature>
<evidence type="ECO:0000313" key="10">
    <source>
        <dbReference type="Proteomes" id="UP000076268"/>
    </source>
</evidence>
<keyword evidence="4 7" id="KW-0812">Transmembrane</keyword>
<dbReference type="InterPro" id="IPR020846">
    <property type="entry name" value="MFS_dom"/>
</dbReference>
<evidence type="ECO:0000256" key="1">
    <source>
        <dbReference type="ARBA" id="ARBA00004651"/>
    </source>
</evidence>
<name>A0A154BWV2_ANASB</name>
<dbReference type="InterPro" id="IPR011701">
    <property type="entry name" value="MFS"/>
</dbReference>
<dbReference type="AlphaFoldDB" id="A0A154BWV2"/>
<dbReference type="SUPFAM" id="SSF103473">
    <property type="entry name" value="MFS general substrate transporter"/>
    <property type="match status" value="1"/>
</dbReference>
<feature type="transmembrane region" description="Helical" evidence="7">
    <location>
        <begin position="44"/>
        <end position="64"/>
    </location>
</feature>
<evidence type="ECO:0000256" key="5">
    <source>
        <dbReference type="ARBA" id="ARBA00022989"/>
    </source>
</evidence>
<accession>A0A154BWV2</accession>